<reference evidence="1 2" key="1">
    <citation type="submission" date="2010-02" db="EMBL/GenBank/DDBJ databases">
        <authorList>
            <person name="Weinstock G."/>
            <person name="Sodergren E."/>
            <person name="Clifton S."/>
            <person name="Fulton L."/>
            <person name="Fulton B."/>
            <person name="Courtney L."/>
            <person name="Fronick C."/>
            <person name="Harrison M."/>
            <person name="Strong C."/>
            <person name="Farmer C."/>
            <person name="Delahaunty K."/>
            <person name="Markovic C."/>
            <person name="Hall O."/>
            <person name="Minx P."/>
            <person name="Tomlinson C."/>
            <person name="Mitreva M."/>
            <person name="Nelson J."/>
            <person name="Hou S."/>
            <person name="Wollam A."/>
            <person name="Pepin K.H."/>
            <person name="Johnson M."/>
            <person name="Bhonagiri V."/>
            <person name="Zhang X."/>
            <person name="Suruliraj S."/>
            <person name="Warren W."/>
            <person name="Chinwalla A."/>
            <person name="Mardis E.R."/>
            <person name="Wilson R.K."/>
        </authorList>
    </citation>
    <scope>NUCLEOTIDE SEQUENCE [LARGE SCALE GENOMIC DNA]</scope>
    <source>
        <strain evidence="1 2">ATCC 29220</strain>
    </source>
</reference>
<evidence type="ECO:0000313" key="1">
    <source>
        <dbReference type="EMBL" id="EFE09120.1"/>
    </source>
</evidence>
<accession>D4BAA9</accession>
<proteinExistence type="predicted"/>
<protein>
    <submittedName>
        <fullName evidence="1">Uncharacterized protein</fullName>
    </submittedName>
</protein>
<dbReference type="HOGENOM" id="CLU_3307006_0_0_6"/>
<dbReference type="Proteomes" id="UP000003880">
    <property type="component" value="Unassembled WGS sequence"/>
</dbReference>
<dbReference type="AlphaFoldDB" id="D4BAA9"/>
<name>D4BAA9_9ENTR</name>
<comment type="caution">
    <text evidence="1">The sequence shown here is derived from an EMBL/GenBank/DDBJ whole genome shotgun (WGS) entry which is preliminary data.</text>
</comment>
<sequence length="39" mass="4683">MRQRGNGFRRGNLFSFPTILQKKVPGERLFYKREHGVVY</sequence>
<dbReference type="EMBL" id="ABWL02000006">
    <property type="protein sequence ID" value="EFE09120.1"/>
    <property type="molecule type" value="Genomic_DNA"/>
</dbReference>
<evidence type="ECO:0000313" key="2">
    <source>
        <dbReference type="Proteomes" id="UP000003880"/>
    </source>
</evidence>
<organism evidence="1 2">
    <name type="scientific">Citrobacter youngae ATCC 29220</name>
    <dbReference type="NCBI Taxonomy" id="500640"/>
    <lineage>
        <taxon>Bacteria</taxon>
        <taxon>Pseudomonadati</taxon>
        <taxon>Pseudomonadota</taxon>
        <taxon>Gammaproteobacteria</taxon>
        <taxon>Enterobacterales</taxon>
        <taxon>Enterobacteriaceae</taxon>
        <taxon>Citrobacter</taxon>
        <taxon>Citrobacter freundii complex</taxon>
    </lineage>
</organism>
<gene>
    <name evidence="1" type="ORF">CIT292_07403</name>
</gene>